<dbReference type="PROSITE" id="PS51207">
    <property type="entry name" value="PXA"/>
    <property type="match status" value="1"/>
</dbReference>
<accession>A0A3N4ITS2</accession>
<name>A0A3N4ITS2_ASCIM</name>
<reference evidence="3 4" key="1">
    <citation type="journal article" date="2018" name="Nat. Ecol. Evol.">
        <title>Pezizomycetes genomes reveal the molecular basis of ectomycorrhizal truffle lifestyle.</title>
        <authorList>
            <person name="Murat C."/>
            <person name="Payen T."/>
            <person name="Noel B."/>
            <person name="Kuo A."/>
            <person name="Morin E."/>
            <person name="Chen J."/>
            <person name="Kohler A."/>
            <person name="Krizsan K."/>
            <person name="Balestrini R."/>
            <person name="Da Silva C."/>
            <person name="Montanini B."/>
            <person name="Hainaut M."/>
            <person name="Levati E."/>
            <person name="Barry K.W."/>
            <person name="Belfiori B."/>
            <person name="Cichocki N."/>
            <person name="Clum A."/>
            <person name="Dockter R.B."/>
            <person name="Fauchery L."/>
            <person name="Guy J."/>
            <person name="Iotti M."/>
            <person name="Le Tacon F."/>
            <person name="Lindquist E.A."/>
            <person name="Lipzen A."/>
            <person name="Malagnac F."/>
            <person name="Mello A."/>
            <person name="Molinier V."/>
            <person name="Miyauchi S."/>
            <person name="Poulain J."/>
            <person name="Riccioni C."/>
            <person name="Rubini A."/>
            <person name="Sitrit Y."/>
            <person name="Splivallo R."/>
            <person name="Traeger S."/>
            <person name="Wang M."/>
            <person name="Zifcakova L."/>
            <person name="Wipf D."/>
            <person name="Zambonelli A."/>
            <person name="Paolocci F."/>
            <person name="Nowrousian M."/>
            <person name="Ottonello S."/>
            <person name="Baldrian P."/>
            <person name="Spatafora J.W."/>
            <person name="Henrissat B."/>
            <person name="Nagy L.G."/>
            <person name="Aury J.M."/>
            <person name="Wincker P."/>
            <person name="Grigoriev I.V."/>
            <person name="Bonfante P."/>
            <person name="Martin F.M."/>
        </authorList>
    </citation>
    <scope>NUCLEOTIDE SEQUENCE [LARGE SCALE GENOMIC DNA]</scope>
    <source>
        <strain evidence="3 4">RN42</strain>
    </source>
</reference>
<dbReference type="Proteomes" id="UP000275078">
    <property type="component" value="Unassembled WGS sequence"/>
</dbReference>
<feature type="region of interest" description="Disordered" evidence="1">
    <location>
        <begin position="254"/>
        <end position="275"/>
    </location>
</feature>
<dbReference type="PANTHER" id="PTHR22775:SF3">
    <property type="entry name" value="SORTING NEXIN-13"/>
    <property type="match status" value="1"/>
</dbReference>
<dbReference type="STRING" id="1160509.A0A3N4ITS2"/>
<feature type="region of interest" description="Disordered" evidence="1">
    <location>
        <begin position="349"/>
        <end position="370"/>
    </location>
</feature>
<proteinExistence type="predicted"/>
<feature type="compositionally biased region" description="Basic and acidic residues" evidence="1">
    <location>
        <begin position="351"/>
        <end position="370"/>
    </location>
</feature>
<protein>
    <recommendedName>
        <fullName evidence="2">PXA domain-containing protein</fullName>
    </recommendedName>
</protein>
<dbReference type="PANTHER" id="PTHR22775">
    <property type="entry name" value="SORTING NEXIN"/>
    <property type="match status" value="1"/>
</dbReference>
<organism evidence="3 4">
    <name type="scientific">Ascobolus immersus RN42</name>
    <dbReference type="NCBI Taxonomy" id="1160509"/>
    <lineage>
        <taxon>Eukaryota</taxon>
        <taxon>Fungi</taxon>
        <taxon>Dikarya</taxon>
        <taxon>Ascomycota</taxon>
        <taxon>Pezizomycotina</taxon>
        <taxon>Pezizomycetes</taxon>
        <taxon>Pezizales</taxon>
        <taxon>Ascobolaceae</taxon>
        <taxon>Ascobolus</taxon>
    </lineage>
</organism>
<sequence length="431" mass="48662">MMRRTETDDKRNDCGGMDQDTISLIRRTLIPSEPPTKPLEDLLPALTSSQDVDIELYALLSIIFQEFITPWYNELSTASTFPSELTLLIAHLTLTFQSRLSSFPTIPFFFEFIPSVLEDFVLEGRRPTPPTPHPSTITTACADGAQAQPQIGEQEYFRVLCEELVEIILTTEERESDVARTLVRELLVKILGIVTDMLGKEWMWWDTLLKFLPPVPDPADPTPPKPRDWFGYLETATTVFTTTIKILYTAFANPPPRPPTAPNKKNQKPTPQHPQLLLSTPLPQFLLTFLTLPDNAPWTSSSLLLFLHPFTLPSPIALTIDATLRSKIKQTTHNPQIIRDVLRKIRTGAFPDDRFPPKKDEPTPEQTEEMRNEVYRRWDARLGGTGGIGTGEEVLGWIRVLAERGRLGVMVRRIVEGALCKVFPELGVVGE</sequence>
<dbReference type="GO" id="GO:0035091">
    <property type="term" value="F:phosphatidylinositol binding"/>
    <property type="evidence" value="ECO:0007669"/>
    <property type="project" value="TreeGrafter"/>
</dbReference>
<evidence type="ECO:0000256" key="1">
    <source>
        <dbReference type="SAM" id="MobiDB-lite"/>
    </source>
</evidence>
<dbReference type="AlphaFoldDB" id="A0A3N4ITS2"/>
<evidence type="ECO:0000313" key="3">
    <source>
        <dbReference type="EMBL" id="RPA87590.1"/>
    </source>
</evidence>
<gene>
    <name evidence="3" type="ORF">BJ508DRAFT_300842</name>
</gene>
<keyword evidence="4" id="KW-1185">Reference proteome</keyword>
<evidence type="ECO:0000313" key="4">
    <source>
        <dbReference type="Proteomes" id="UP000275078"/>
    </source>
</evidence>
<dbReference type="Pfam" id="PF02194">
    <property type="entry name" value="PXA"/>
    <property type="match status" value="1"/>
</dbReference>
<dbReference type="EMBL" id="ML119646">
    <property type="protein sequence ID" value="RPA87590.1"/>
    <property type="molecule type" value="Genomic_DNA"/>
</dbReference>
<dbReference type="InterPro" id="IPR003114">
    <property type="entry name" value="Phox_assoc"/>
</dbReference>
<dbReference type="OrthoDB" id="5582218at2759"/>
<feature type="domain" description="PXA" evidence="2">
    <location>
        <begin position="49"/>
        <end position="216"/>
    </location>
</feature>
<evidence type="ECO:0000259" key="2">
    <source>
        <dbReference type="PROSITE" id="PS51207"/>
    </source>
</evidence>